<gene>
    <name evidence="3" type="ORF">SAMN05660642_01120</name>
</gene>
<dbReference type="Pfam" id="PF01326">
    <property type="entry name" value="PPDK_N"/>
    <property type="match status" value="1"/>
</dbReference>
<keyword evidence="4" id="KW-1185">Reference proteome</keyword>
<evidence type="ECO:0000256" key="1">
    <source>
        <dbReference type="SAM" id="MobiDB-lite"/>
    </source>
</evidence>
<dbReference type="EMBL" id="FNHE01000002">
    <property type="protein sequence ID" value="SDL88227.1"/>
    <property type="molecule type" value="Genomic_DNA"/>
</dbReference>
<name>A0A1G9NQB5_9ACTN</name>
<keyword evidence="3" id="KW-0670">Pyruvate</keyword>
<dbReference type="InterPro" id="IPR002192">
    <property type="entry name" value="PPDK_AMP/ATP-bd"/>
</dbReference>
<dbReference type="PANTHER" id="PTHR43615:SF1">
    <property type="entry name" value="PPDK_N DOMAIN-CONTAINING PROTEIN"/>
    <property type="match status" value="1"/>
</dbReference>
<dbReference type="RefSeq" id="WP_091214879.1">
    <property type="nucleotide sequence ID" value="NZ_FNHE01000002.1"/>
</dbReference>
<dbReference type="SUPFAM" id="SSF56059">
    <property type="entry name" value="Glutathione synthetase ATP-binding domain-like"/>
    <property type="match status" value="1"/>
</dbReference>
<feature type="region of interest" description="Disordered" evidence="1">
    <location>
        <begin position="1"/>
        <end position="21"/>
    </location>
</feature>
<feature type="compositionally biased region" description="Low complexity" evidence="1">
    <location>
        <begin position="724"/>
        <end position="746"/>
    </location>
</feature>
<organism evidence="3 4">
    <name type="scientific">Geodermatophilus siccatus</name>
    <dbReference type="NCBI Taxonomy" id="1137991"/>
    <lineage>
        <taxon>Bacteria</taxon>
        <taxon>Bacillati</taxon>
        <taxon>Actinomycetota</taxon>
        <taxon>Actinomycetes</taxon>
        <taxon>Geodermatophilales</taxon>
        <taxon>Geodermatophilaceae</taxon>
        <taxon>Geodermatophilus</taxon>
    </lineage>
</organism>
<dbReference type="GO" id="GO:0016301">
    <property type="term" value="F:kinase activity"/>
    <property type="evidence" value="ECO:0007669"/>
    <property type="project" value="UniProtKB-KW"/>
</dbReference>
<evidence type="ECO:0000313" key="4">
    <source>
        <dbReference type="Proteomes" id="UP000198680"/>
    </source>
</evidence>
<evidence type="ECO:0000313" key="3">
    <source>
        <dbReference type="EMBL" id="SDL88227.1"/>
    </source>
</evidence>
<feature type="compositionally biased region" description="Low complexity" evidence="1">
    <location>
        <begin position="686"/>
        <end position="714"/>
    </location>
</feature>
<dbReference type="Proteomes" id="UP000198680">
    <property type="component" value="Unassembled WGS sequence"/>
</dbReference>
<dbReference type="STRING" id="1137991.SAMN05660642_01120"/>
<keyword evidence="3" id="KW-0808">Transferase</keyword>
<feature type="region of interest" description="Disordered" evidence="1">
    <location>
        <begin position="686"/>
        <end position="746"/>
    </location>
</feature>
<reference evidence="4" key="1">
    <citation type="submission" date="2016-10" db="EMBL/GenBank/DDBJ databases">
        <authorList>
            <person name="Varghese N."/>
            <person name="Submissions S."/>
        </authorList>
    </citation>
    <scope>NUCLEOTIDE SEQUENCE [LARGE SCALE GENOMIC DNA]</scope>
    <source>
        <strain evidence="4">DSM 45419</strain>
    </source>
</reference>
<feature type="domain" description="Pyruvate phosphate dikinase AMP/ATP-binding" evidence="2">
    <location>
        <begin position="38"/>
        <end position="257"/>
    </location>
</feature>
<sequence length="746" mass="78719">MTEPHLVLHAPSPAPGATGVPPGTVTWLDDPRSADLALAGGKGARLARLRQAGLPVPDGFVVGTDSYRHFVATAGLAPLVEQVTADLDARDTDGMTAASARLRAAFEAAPVPEDVASPIVAAWRRLGGQAVAVRSSATTEDLPGASSAGQQDTLLDVTGAERVVDAVRRCWSSLWTARALAYRTRQGDPHAQTAVAVVVQRMVPADVAGVLFTADPLTGRRDRVVVEAVRGLGDALVSGRVTPQRWVLDAGTRAVLDAPDGAGRHLLDGERLRELAGLGLAAATLSGGPQDVEWATAGERCWLLQARPITTLFPLPSGPPAGPGLRVYIPLTLASQGIAEPLTPAGTAVFAGLATAVSSLWSLRSRPRQELPPWVSLAAGRLFYDVTPLLASPRLGRRLADRMALKDPATSAALHEWLDREGSRLDRPRGVALPAGLAVWVAREVPGLLAAAVAPDRARRRLLAQVEDQVERFRREAAGLAGPREQVEFVLRALPRRTLDVAWAQLPPVYVGLLAGALAAWLCERWLGSSAGLEPVRRWLPHDPTVAMGAALARLARTCREAGGEPFPTAPGMQEFLDTFGHRAPDREIDLGLPRFRDDPSYVVQLVRGYLAAGDPADLLARHRRGAEEADAAVRDLVAAVRRARGPVRALVLRAVLARYRALGGLRERPSSTWCGCSPRAAACCSRSVPPSSRPATSTTPTTSSSSTRPTCAPGWTGRRRACAGAPSAGVGSTSGSSAGGRSRRS</sequence>
<keyword evidence="3" id="KW-0418">Kinase</keyword>
<protein>
    <submittedName>
        <fullName evidence="3">Pyruvate, water dikinase</fullName>
    </submittedName>
</protein>
<dbReference type="InterPro" id="IPR013815">
    <property type="entry name" value="ATP_grasp_subdomain_1"/>
</dbReference>
<dbReference type="PANTHER" id="PTHR43615">
    <property type="entry name" value="PHOSPHOENOLPYRUVATE SYNTHASE-RELATED"/>
    <property type="match status" value="1"/>
</dbReference>
<dbReference type="Gene3D" id="3.30.470.20">
    <property type="entry name" value="ATP-grasp fold, B domain"/>
    <property type="match status" value="2"/>
</dbReference>
<dbReference type="AlphaFoldDB" id="A0A1G9NQB5"/>
<proteinExistence type="predicted"/>
<accession>A0A1G9NQB5</accession>
<dbReference type="OrthoDB" id="9765468at2"/>
<evidence type="ECO:0000259" key="2">
    <source>
        <dbReference type="Pfam" id="PF01326"/>
    </source>
</evidence>
<dbReference type="Gene3D" id="3.30.1490.20">
    <property type="entry name" value="ATP-grasp fold, A domain"/>
    <property type="match status" value="1"/>
</dbReference>
<dbReference type="InterPro" id="IPR051549">
    <property type="entry name" value="PEP_Utilizing_Enz"/>
</dbReference>
<dbReference type="GO" id="GO:0005524">
    <property type="term" value="F:ATP binding"/>
    <property type="evidence" value="ECO:0007669"/>
    <property type="project" value="InterPro"/>
</dbReference>